<sequence>MSLSRPFTGFEKAFINTKELVQLAVELDPKDIVPSLNKLQKKVIGLRLKRDSDNLILSKESYPIQRIPDYVKNVREAVEWAETQHFDFKETMSIVSANDRFIVINSSHSVTDGGALSTYLKSLYEDEKVDSNEIISFPKTFNDFFSKEIEERRLNPNFKNVNEDLNQTVTFYKWNQEPVQNFDPSTKASYFTFIENVEKFQCYNKKTQKCEKLTENNMGSIMLATNAINILNKKNNIINDGNIMNNIRKDGIDTSDCVFGCSVCVDMRQFLPRNVNMFEVGNFFTLVVLGAQNFSLDMTLNEFYEAIRKNFSKQKQNDGLMDAIYSMDNGKACDSINLEKTPISTVILSNVGLLQVKPPVKDVWMSLKMSAMKTDPELVLLSYGRKGNGKNDVVNLLRYSSRVIPHEDAKIMGESMKFMLTNIPPTESVGTALNEVYKFQKQFKQ</sequence>
<dbReference type="AlphaFoldDB" id="A0A1J4KIR2"/>
<evidence type="ECO:0008006" key="3">
    <source>
        <dbReference type="Google" id="ProtNLM"/>
    </source>
</evidence>
<keyword evidence="2" id="KW-1185">Reference proteome</keyword>
<dbReference type="RefSeq" id="XP_068362341.1">
    <property type="nucleotide sequence ID" value="XM_068502332.1"/>
</dbReference>
<reference evidence="1" key="1">
    <citation type="submission" date="2016-10" db="EMBL/GenBank/DDBJ databases">
        <authorList>
            <person name="Benchimol M."/>
            <person name="Almeida L.G."/>
            <person name="Vasconcelos A.T."/>
            <person name="Perreira-Neves A."/>
            <person name="Rosa I.A."/>
            <person name="Tasca T."/>
            <person name="Bogo M.R."/>
            <person name="de Souza W."/>
        </authorList>
    </citation>
    <scope>NUCLEOTIDE SEQUENCE [LARGE SCALE GENOMIC DNA]</scope>
    <source>
        <strain evidence="1">K</strain>
    </source>
</reference>
<organism evidence="1 2">
    <name type="scientific">Tritrichomonas foetus</name>
    <dbReference type="NCBI Taxonomy" id="1144522"/>
    <lineage>
        <taxon>Eukaryota</taxon>
        <taxon>Metamonada</taxon>
        <taxon>Parabasalia</taxon>
        <taxon>Tritrichomonadida</taxon>
        <taxon>Tritrichomonadidae</taxon>
        <taxon>Tritrichomonas</taxon>
    </lineage>
</organism>
<name>A0A1J4KIR2_9EUKA</name>
<dbReference type="EMBL" id="MLAK01000646">
    <property type="protein sequence ID" value="OHT09205.1"/>
    <property type="molecule type" value="Genomic_DNA"/>
</dbReference>
<proteinExistence type="predicted"/>
<evidence type="ECO:0000313" key="1">
    <source>
        <dbReference type="EMBL" id="OHT09205.1"/>
    </source>
</evidence>
<protein>
    <recommendedName>
        <fullName evidence="3">Condensation domain-containing protein</fullName>
    </recommendedName>
</protein>
<dbReference type="Proteomes" id="UP000179807">
    <property type="component" value="Unassembled WGS sequence"/>
</dbReference>
<dbReference type="GeneID" id="94837036"/>
<accession>A0A1J4KIR2</accession>
<dbReference type="VEuPathDB" id="TrichDB:TRFO_22047"/>
<gene>
    <name evidence="1" type="ORF">TRFO_22047</name>
</gene>
<evidence type="ECO:0000313" key="2">
    <source>
        <dbReference type="Proteomes" id="UP000179807"/>
    </source>
</evidence>
<comment type="caution">
    <text evidence="1">The sequence shown here is derived from an EMBL/GenBank/DDBJ whole genome shotgun (WGS) entry which is preliminary data.</text>
</comment>